<dbReference type="AlphaFoldDB" id="A0A2T3AKZ2"/>
<feature type="compositionally biased region" description="Basic and acidic residues" evidence="1">
    <location>
        <begin position="41"/>
        <end position="57"/>
    </location>
</feature>
<dbReference type="Proteomes" id="UP000241462">
    <property type="component" value="Unassembled WGS sequence"/>
</dbReference>
<reference evidence="2 3" key="1">
    <citation type="journal article" date="2018" name="Mycol. Prog.">
        <title>Coniella lustricola, a new species from submerged detritus.</title>
        <authorList>
            <person name="Raudabaugh D.B."/>
            <person name="Iturriaga T."/>
            <person name="Carver A."/>
            <person name="Mondo S."/>
            <person name="Pangilinan J."/>
            <person name="Lipzen A."/>
            <person name="He G."/>
            <person name="Amirebrahimi M."/>
            <person name="Grigoriev I.V."/>
            <person name="Miller A.N."/>
        </authorList>
    </citation>
    <scope>NUCLEOTIDE SEQUENCE [LARGE SCALE GENOMIC DNA]</scope>
    <source>
        <strain evidence="2 3">B22-T-1</strain>
    </source>
</reference>
<proteinExistence type="predicted"/>
<dbReference type="InParanoid" id="A0A2T3AKZ2"/>
<evidence type="ECO:0000256" key="1">
    <source>
        <dbReference type="SAM" id="MobiDB-lite"/>
    </source>
</evidence>
<keyword evidence="3" id="KW-1185">Reference proteome</keyword>
<protein>
    <submittedName>
        <fullName evidence="2">Uncharacterized protein</fullName>
    </submittedName>
</protein>
<evidence type="ECO:0000313" key="2">
    <source>
        <dbReference type="EMBL" id="PSS02336.1"/>
    </source>
</evidence>
<sequence length="57" mass="6203">MHRAALQYRAGARSAAASPTWVLGAVSARHRWARSPGQDRTGQDRIAHSTRRSCDSG</sequence>
<dbReference type="EMBL" id="KZ678378">
    <property type="protein sequence ID" value="PSS02336.1"/>
    <property type="molecule type" value="Genomic_DNA"/>
</dbReference>
<organism evidence="2 3">
    <name type="scientific">Coniella lustricola</name>
    <dbReference type="NCBI Taxonomy" id="2025994"/>
    <lineage>
        <taxon>Eukaryota</taxon>
        <taxon>Fungi</taxon>
        <taxon>Dikarya</taxon>
        <taxon>Ascomycota</taxon>
        <taxon>Pezizomycotina</taxon>
        <taxon>Sordariomycetes</taxon>
        <taxon>Sordariomycetidae</taxon>
        <taxon>Diaporthales</taxon>
        <taxon>Schizoparmaceae</taxon>
        <taxon>Coniella</taxon>
    </lineage>
</organism>
<feature type="region of interest" description="Disordered" evidence="1">
    <location>
        <begin position="31"/>
        <end position="57"/>
    </location>
</feature>
<evidence type="ECO:0000313" key="3">
    <source>
        <dbReference type="Proteomes" id="UP000241462"/>
    </source>
</evidence>
<gene>
    <name evidence="2" type="ORF">BD289DRAFT_257709</name>
</gene>
<name>A0A2T3AKZ2_9PEZI</name>
<accession>A0A2T3AKZ2</accession>